<dbReference type="Proteomes" id="UP000035680">
    <property type="component" value="Unassembled WGS sequence"/>
</dbReference>
<evidence type="ECO:0000259" key="7">
    <source>
        <dbReference type="PROSITE" id="PS51390"/>
    </source>
</evidence>
<keyword evidence="5" id="KW-0812">Transmembrane</keyword>
<dbReference type="PANTHER" id="PTHR46751:SF1">
    <property type="entry name" value="WAP FOUR-DISULFIDE CORE DOMAIN PROTEIN 6A"/>
    <property type="match status" value="1"/>
</dbReference>
<dbReference type="InterPro" id="IPR036645">
    <property type="entry name" value="Elafin-like_sf"/>
</dbReference>
<protein>
    <submittedName>
        <fullName evidence="9">BPTI/Kunitz inhibitor domain-containing protein</fullName>
    </submittedName>
</protein>
<feature type="domain" description="WAP" evidence="7">
    <location>
        <begin position="146"/>
        <end position="200"/>
    </location>
</feature>
<name>A0A0K0FA06_STRVS</name>
<accession>A0A0K0FA06</accession>
<feature type="transmembrane region" description="Helical" evidence="5">
    <location>
        <begin position="6"/>
        <end position="23"/>
    </location>
</feature>
<dbReference type="CDD" id="cd00109">
    <property type="entry name" value="Kunitz-type"/>
    <property type="match status" value="1"/>
</dbReference>
<dbReference type="InterPro" id="IPR020901">
    <property type="entry name" value="Prtase_inh_Kunz-CS"/>
</dbReference>
<feature type="domain" description="BPTI/Kunitz inhibitor" evidence="6">
    <location>
        <begin position="208"/>
        <end position="258"/>
    </location>
</feature>
<evidence type="ECO:0000313" key="9">
    <source>
        <dbReference type="WBParaSite" id="SVE_0565800.1"/>
    </source>
</evidence>
<keyword evidence="8" id="KW-1185">Reference proteome</keyword>
<dbReference type="WBParaSite" id="SVE_0565800.1">
    <property type="protein sequence ID" value="SVE_0565800.1"/>
    <property type="gene ID" value="SVE_0565800"/>
</dbReference>
<dbReference type="FunFam" id="4.10.410.10:FF:000020">
    <property type="entry name" value="Collagen, type VI, alpha 3"/>
    <property type="match status" value="1"/>
</dbReference>
<reference evidence="9" key="2">
    <citation type="submission" date="2015-08" db="UniProtKB">
        <authorList>
            <consortium name="WormBaseParasite"/>
        </authorList>
    </citation>
    <scope>IDENTIFICATION</scope>
</reference>
<dbReference type="GO" id="GO:0005615">
    <property type="term" value="C:extracellular space"/>
    <property type="evidence" value="ECO:0007669"/>
    <property type="project" value="TreeGrafter"/>
</dbReference>
<dbReference type="AlphaFoldDB" id="A0A0K0FA06"/>
<proteinExistence type="inferred from homology"/>
<keyword evidence="5" id="KW-1133">Transmembrane helix</keyword>
<dbReference type="SUPFAM" id="SSF57256">
    <property type="entry name" value="Elafin-like"/>
    <property type="match status" value="1"/>
</dbReference>
<dbReference type="SUPFAM" id="SSF57362">
    <property type="entry name" value="BPTI-like"/>
    <property type="match status" value="1"/>
</dbReference>
<evidence type="ECO:0000256" key="5">
    <source>
        <dbReference type="SAM" id="Phobius"/>
    </source>
</evidence>
<organism evidence="8 9">
    <name type="scientific">Strongyloides venezuelensis</name>
    <name type="common">Threadworm</name>
    <dbReference type="NCBI Taxonomy" id="75913"/>
    <lineage>
        <taxon>Eukaryota</taxon>
        <taxon>Metazoa</taxon>
        <taxon>Ecdysozoa</taxon>
        <taxon>Nematoda</taxon>
        <taxon>Chromadorea</taxon>
        <taxon>Rhabditida</taxon>
        <taxon>Tylenchina</taxon>
        <taxon>Panagrolaimomorpha</taxon>
        <taxon>Strongyloidoidea</taxon>
        <taxon>Strongyloididae</taxon>
        <taxon>Strongyloides</taxon>
    </lineage>
</organism>
<sequence>MANISFYTIYLFLILIYFIKFNYGRTNIDIVLRKDFCEKLNKINKAHRHPSCNEYFGNSKKTRFVKRKKLTTLSVPIIKEDMSSENDILEPKELTHDEIYDCRNSDTILQCKTDFVNCPKSGQICSNTDNTICCQNVIKSIPVSHINSKPGNCPTPLGIFIPQDATVGCWLDQNCPGIQKCCLEPNPSSNTATRLCRDPINIPSHSVCNLPLSVGVCNAPTIRYYYDSVTGKCRNFQYSGCGGNKNNFQTLASCQANCGSAGIMGNPECPMEANISLNCLFAHPDACKTDSDCMGRINTKQSSCCMTKCGYRICHQY</sequence>
<keyword evidence="2" id="KW-0722">Serine protease inhibitor</keyword>
<keyword evidence="1" id="KW-0646">Protease inhibitor</keyword>
<reference evidence="8" key="1">
    <citation type="submission" date="2014-07" db="EMBL/GenBank/DDBJ databases">
        <authorList>
            <person name="Martin A.A"/>
            <person name="De Silva N."/>
        </authorList>
    </citation>
    <scope>NUCLEOTIDE SEQUENCE</scope>
</reference>
<dbReference type="InterPro" id="IPR008197">
    <property type="entry name" value="WAP_dom"/>
</dbReference>
<dbReference type="Gene3D" id="4.10.75.10">
    <property type="entry name" value="Elafin-like"/>
    <property type="match status" value="1"/>
</dbReference>
<evidence type="ECO:0000256" key="1">
    <source>
        <dbReference type="ARBA" id="ARBA00022690"/>
    </source>
</evidence>
<dbReference type="PRINTS" id="PR00759">
    <property type="entry name" value="BASICPTASE"/>
</dbReference>
<keyword evidence="3" id="KW-1015">Disulfide bond</keyword>
<evidence type="ECO:0000256" key="2">
    <source>
        <dbReference type="ARBA" id="ARBA00022900"/>
    </source>
</evidence>
<dbReference type="PROSITE" id="PS51390">
    <property type="entry name" value="WAP"/>
    <property type="match status" value="1"/>
</dbReference>
<dbReference type="GO" id="GO:0004867">
    <property type="term" value="F:serine-type endopeptidase inhibitor activity"/>
    <property type="evidence" value="ECO:0007669"/>
    <property type="project" value="UniProtKB-KW"/>
</dbReference>
<dbReference type="PROSITE" id="PS00280">
    <property type="entry name" value="BPTI_KUNITZ_1"/>
    <property type="match status" value="1"/>
</dbReference>
<evidence type="ECO:0000256" key="3">
    <source>
        <dbReference type="ARBA" id="ARBA00023157"/>
    </source>
</evidence>
<evidence type="ECO:0000313" key="8">
    <source>
        <dbReference type="Proteomes" id="UP000035680"/>
    </source>
</evidence>
<dbReference type="InterPro" id="IPR051388">
    <property type="entry name" value="Serpin_venom_toxin"/>
</dbReference>
<dbReference type="SMART" id="SM00131">
    <property type="entry name" value="KU"/>
    <property type="match status" value="1"/>
</dbReference>
<dbReference type="PANTHER" id="PTHR46751">
    <property type="entry name" value="EPPIN"/>
    <property type="match status" value="1"/>
</dbReference>
<dbReference type="InterPro" id="IPR002223">
    <property type="entry name" value="Kunitz_BPTI"/>
</dbReference>
<keyword evidence="5" id="KW-0472">Membrane</keyword>
<dbReference type="Gene3D" id="4.10.410.10">
    <property type="entry name" value="Pancreatic trypsin inhibitor Kunitz domain"/>
    <property type="match status" value="1"/>
</dbReference>
<dbReference type="PROSITE" id="PS50279">
    <property type="entry name" value="BPTI_KUNITZ_2"/>
    <property type="match status" value="1"/>
</dbReference>
<comment type="similarity">
    <text evidence="4">Belongs to the venom Kunitz-type family. 03 (sub-Kunitz) subfamily.</text>
</comment>
<dbReference type="STRING" id="75913.A0A0K0FA06"/>
<dbReference type="InterPro" id="IPR036880">
    <property type="entry name" value="Kunitz_BPTI_sf"/>
</dbReference>
<evidence type="ECO:0000259" key="6">
    <source>
        <dbReference type="PROSITE" id="PS50279"/>
    </source>
</evidence>
<evidence type="ECO:0000256" key="4">
    <source>
        <dbReference type="ARBA" id="ARBA00038506"/>
    </source>
</evidence>
<dbReference type="Pfam" id="PF00014">
    <property type="entry name" value="Kunitz_BPTI"/>
    <property type="match status" value="1"/>
</dbReference>
<dbReference type="Pfam" id="PF00095">
    <property type="entry name" value="WAP"/>
    <property type="match status" value="1"/>
</dbReference>